<gene>
    <name evidence="2" type="ORF">EC973_001879</name>
</gene>
<evidence type="ECO:0000313" key="2">
    <source>
        <dbReference type="EMBL" id="KAF7723504.1"/>
    </source>
</evidence>
<feature type="region of interest" description="Disordered" evidence="1">
    <location>
        <begin position="60"/>
        <end position="79"/>
    </location>
</feature>
<proteinExistence type="predicted"/>
<feature type="compositionally biased region" description="Polar residues" evidence="1">
    <location>
        <begin position="60"/>
        <end position="69"/>
    </location>
</feature>
<organism evidence="2 3">
    <name type="scientific">Apophysomyces ossiformis</name>
    <dbReference type="NCBI Taxonomy" id="679940"/>
    <lineage>
        <taxon>Eukaryota</taxon>
        <taxon>Fungi</taxon>
        <taxon>Fungi incertae sedis</taxon>
        <taxon>Mucoromycota</taxon>
        <taxon>Mucoromycotina</taxon>
        <taxon>Mucoromycetes</taxon>
        <taxon>Mucorales</taxon>
        <taxon>Mucorineae</taxon>
        <taxon>Mucoraceae</taxon>
        <taxon>Apophysomyces</taxon>
    </lineage>
</organism>
<sequence>MSQVFRSVGKELDEEKRHVVDDRLATNLAIWHCDTSTRRAMNKIAKNHEIPGFLPVVPSPTSTISQSSLYPPISPPKFK</sequence>
<evidence type="ECO:0000256" key="1">
    <source>
        <dbReference type="SAM" id="MobiDB-lite"/>
    </source>
</evidence>
<dbReference type="AlphaFoldDB" id="A0A8H7BHB9"/>
<reference evidence="2" key="1">
    <citation type="submission" date="2020-01" db="EMBL/GenBank/DDBJ databases">
        <title>Genome Sequencing of Three Apophysomyces-Like Fungal Strains Confirms a Novel Fungal Genus in the Mucoromycota with divergent Burkholderia-like Endosymbiotic Bacteria.</title>
        <authorList>
            <person name="Stajich J.E."/>
            <person name="Macias A.M."/>
            <person name="Carter-House D."/>
            <person name="Lovett B."/>
            <person name="Kasson L.R."/>
            <person name="Berry K."/>
            <person name="Grigoriev I."/>
            <person name="Chang Y."/>
            <person name="Spatafora J."/>
            <person name="Kasson M.T."/>
        </authorList>
    </citation>
    <scope>NUCLEOTIDE SEQUENCE</scope>
    <source>
        <strain evidence="2">NRRL A-21654</strain>
    </source>
</reference>
<name>A0A8H7BHB9_9FUNG</name>
<evidence type="ECO:0000313" key="3">
    <source>
        <dbReference type="Proteomes" id="UP000605846"/>
    </source>
</evidence>
<dbReference type="EMBL" id="JABAYA010000149">
    <property type="protein sequence ID" value="KAF7723504.1"/>
    <property type="molecule type" value="Genomic_DNA"/>
</dbReference>
<accession>A0A8H7BHB9</accession>
<comment type="caution">
    <text evidence="2">The sequence shown here is derived from an EMBL/GenBank/DDBJ whole genome shotgun (WGS) entry which is preliminary data.</text>
</comment>
<keyword evidence="3" id="KW-1185">Reference proteome</keyword>
<dbReference type="Proteomes" id="UP000605846">
    <property type="component" value="Unassembled WGS sequence"/>
</dbReference>
<protein>
    <submittedName>
        <fullName evidence="2">Uncharacterized protein</fullName>
    </submittedName>
</protein>